<evidence type="ECO:0000313" key="2">
    <source>
        <dbReference type="Proteomes" id="UP000597507"/>
    </source>
</evidence>
<proteinExistence type="predicted"/>
<evidence type="ECO:0000313" key="1">
    <source>
        <dbReference type="EMBL" id="GGG45850.1"/>
    </source>
</evidence>
<dbReference type="Proteomes" id="UP000597507">
    <property type="component" value="Unassembled WGS sequence"/>
</dbReference>
<gene>
    <name evidence="1" type="ORF">GCM10010964_36550</name>
</gene>
<sequence length="311" mass="33828">MLTVEIDKSGQKVGGQNFFNARYGEISGEKYWDKDGSGTISAGDPLLKGWTIHLYEDTDGDGTFDPNVDKWLKQTTTDASGSYAFTKLLPGKYIVVEDKDGPDGNWTPVGDWWQAVHIDSSGKTVDVDFLNELEVCFEGLTPGFWRQTQNWKKVTLDPDCADQAGDPFHGFANFRDIIPHLSFGAVFKVGDGTGAWDVTWKVGKTTVGFDVDKTTLLDALTIQGGGNVGAFLRHASAAILNACAEEVDYAIPHEELIALVQDAFGDLAKMTALKGILEDLNELGLEGSKGYQCPILDADYKVIGYVGELIA</sequence>
<dbReference type="EMBL" id="BMKS01000014">
    <property type="protein sequence ID" value="GGG45850.1"/>
    <property type="molecule type" value="Genomic_DNA"/>
</dbReference>
<keyword evidence="2" id="KW-1185">Reference proteome</keyword>
<name>A0A8J2ZEK9_9PROT</name>
<accession>A0A8J2ZEK9</accession>
<organism evidence="1 2">
    <name type="scientific">Caldovatus sediminis</name>
    <dbReference type="NCBI Taxonomy" id="2041189"/>
    <lineage>
        <taxon>Bacteria</taxon>
        <taxon>Pseudomonadati</taxon>
        <taxon>Pseudomonadota</taxon>
        <taxon>Alphaproteobacteria</taxon>
        <taxon>Acetobacterales</taxon>
        <taxon>Roseomonadaceae</taxon>
        <taxon>Caldovatus</taxon>
    </lineage>
</organism>
<reference evidence="1 2" key="1">
    <citation type="journal article" date="2014" name="Int. J. Syst. Evol. Microbiol.">
        <title>Complete genome sequence of Corynebacterium casei LMG S-19264T (=DSM 44701T), isolated from a smear-ripened cheese.</title>
        <authorList>
            <consortium name="US DOE Joint Genome Institute (JGI-PGF)"/>
            <person name="Walter F."/>
            <person name="Albersmeier A."/>
            <person name="Kalinowski J."/>
            <person name="Ruckert C."/>
        </authorList>
    </citation>
    <scope>NUCLEOTIDE SEQUENCE [LARGE SCALE GENOMIC DNA]</scope>
    <source>
        <strain evidence="1 2">CGMCC 1.16330</strain>
    </source>
</reference>
<dbReference type="AlphaFoldDB" id="A0A8J2ZEK9"/>
<evidence type="ECO:0008006" key="3">
    <source>
        <dbReference type="Google" id="ProtNLM"/>
    </source>
</evidence>
<dbReference type="InterPro" id="IPR013783">
    <property type="entry name" value="Ig-like_fold"/>
</dbReference>
<dbReference type="SUPFAM" id="SSF117074">
    <property type="entry name" value="Hypothetical protein PA1324"/>
    <property type="match status" value="1"/>
</dbReference>
<dbReference type="Gene3D" id="2.60.40.10">
    <property type="entry name" value="Immunoglobulins"/>
    <property type="match status" value="1"/>
</dbReference>
<protein>
    <recommendedName>
        <fullName evidence="3">SD-repeat containing protein B domain-containing protein</fullName>
    </recommendedName>
</protein>
<comment type="caution">
    <text evidence="1">The sequence shown here is derived from an EMBL/GenBank/DDBJ whole genome shotgun (WGS) entry which is preliminary data.</text>
</comment>